<evidence type="ECO:0000256" key="4">
    <source>
        <dbReference type="ARBA" id="ARBA00022692"/>
    </source>
</evidence>
<dbReference type="InterPro" id="IPR002758">
    <property type="entry name" value="Cation_antiport_E"/>
</dbReference>
<comment type="similarity">
    <text evidence="2">Belongs to the CPA3 antiporters (TC 2.A.63) subunit E family.</text>
</comment>
<accession>A0ABS1U1W0</accession>
<organism evidence="7 8">
    <name type="scientific">Belnapia arida</name>
    <dbReference type="NCBI Taxonomy" id="2804533"/>
    <lineage>
        <taxon>Bacteria</taxon>
        <taxon>Pseudomonadati</taxon>
        <taxon>Pseudomonadota</taxon>
        <taxon>Alphaproteobacteria</taxon>
        <taxon>Acetobacterales</taxon>
        <taxon>Roseomonadaceae</taxon>
        <taxon>Belnapia</taxon>
    </lineage>
</organism>
<dbReference type="PIRSF" id="PIRSF019239">
    <property type="entry name" value="MrpE"/>
    <property type="match status" value="1"/>
</dbReference>
<keyword evidence="8" id="KW-1185">Reference proteome</keyword>
<keyword evidence="4" id="KW-0812">Transmembrane</keyword>
<dbReference type="EMBL" id="JAETWB010000003">
    <property type="protein sequence ID" value="MBL6078510.1"/>
    <property type="molecule type" value="Genomic_DNA"/>
</dbReference>
<dbReference type="NCBIfam" id="NF006520">
    <property type="entry name" value="PRK08965.1-4"/>
    <property type="match status" value="1"/>
</dbReference>
<dbReference type="PANTHER" id="PTHR34584:SF1">
    <property type="entry name" value="NA(+)_H(+) ANTIPORTER SUBUNIT E1"/>
    <property type="match status" value="1"/>
</dbReference>
<reference evidence="7 8" key="1">
    <citation type="submission" date="2021-01" db="EMBL/GenBank/DDBJ databases">
        <title>Belnapia mucosa sp. nov. and Belnapia arida sp. nov., isolated from the Tabernas Desert (Almeria, Spain).</title>
        <authorList>
            <person name="Molina-Menor E."/>
            <person name="Vidal-Verdu A."/>
            <person name="Calonge A."/>
            <person name="Satari L."/>
            <person name="Pereto J."/>
            <person name="Porcar M."/>
        </authorList>
    </citation>
    <scope>NUCLEOTIDE SEQUENCE [LARGE SCALE GENOMIC DNA]</scope>
    <source>
        <strain evidence="7 8">T18</strain>
    </source>
</reference>
<keyword evidence="3" id="KW-1003">Cell membrane</keyword>
<dbReference type="RefSeq" id="WP_202831632.1">
    <property type="nucleotide sequence ID" value="NZ_JAETWB010000003.1"/>
</dbReference>
<comment type="caution">
    <text evidence="7">The sequence shown here is derived from an EMBL/GenBank/DDBJ whole genome shotgun (WGS) entry which is preliminary data.</text>
</comment>
<evidence type="ECO:0000256" key="1">
    <source>
        <dbReference type="ARBA" id="ARBA00004651"/>
    </source>
</evidence>
<evidence type="ECO:0000313" key="8">
    <source>
        <dbReference type="Proteomes" id="UP000660885"/>
    </source>
</evidence>
<name>A0ABS1U1W0_9PROT</name>
<dbReference type="Proteomes" id="UP000660885">
    <property type="component" value="Unassembled WGS sequence"/>
</dbReference>
<evidence type="ECO:0000256" key="5">
    <source>
        <dbReference type="ARBA" id="ARBA00022989"/>
    </source>
</evidence>
<evidence type="ECO:0000313" key="7">
    <source>
        <dbReference type="EMBL" id="MBL6078510.1"/>
    </source>
</evidence>
<comment type="subcellular location">
    <subcellularLocation>
        <location evidence="1">Cell membrane</location>
        <topology evidence="1">Multi-pass membrane protein</topology>
    </subcellularLocation>
</comment>
<protein>
    <submittedName>
        <fullName evidence="7">Na+/H+ antiporter subunit E</fullName>
    </submittedName>
</protein>
<sequence length="163" mass="17999">MRRFLPHPLLALFLLSAWLLLMESISPGAVVLGGVLAVGGSWTLASLASPRARLRRLTVLPGLLGDVLVEVMRSNYAVARIIVHPADGGVRRSGFIYIPLDMRAPYGLAALACILTATPGTVWVDYDSAEGTMLLHVLDLVDEAEWVHIVKERWERRLMEIFE</sequence>
<evidence type="ECO:0000256" key="3">
    <source>
        <dbReference type="ARBA" id="ARBA00022475"/>
    </source>
</evidence>
<keyword evidence="5" id="KW-1133">Transmembrane helix</keyword>
<dbReference type="Pfam" id="PF01899">
    <property type="entry name" value="MNHE"/>
    <property type="match status" value="1"/>
</dbReference>
<dbReference type="PANTHER" id="PTHR34584">
    <property type="entry name" value="NA(+)/H(+) ANTIPORTER SUBUNIT E1"/>
    <property type="match status" value="1"/>
</dbReference>
<proteinExistence type="inferred from homology"/>
<evidence type="ECO:0000256" key="6">
    <source>
        <dbReference type="ARBA" id="ARBA00023136"/>
    </source>
</evidence>
<gene>
    <name evidence="7" type="ORF">JMJ56_10880</name>
</gene>
<evidence type="ECO:0000256" key="2">
    <source>
        <dbReference type="ARBA" id="ARBA00006228"/>
    </source>
</evidence>
<keyword evidence="6" id="KW-0472">Membrane</keyword>